<evidence type="ECO:0000313" key="2">
    <source>
        <dbReference type="Proteomes" id="UP000237061"/>
    </source>
</evidence>
<proteinExistence type="predicted"/>
<evidence type="ECO:0000313" key="1">
    <source>
        <dbReference type="EMBL" id="POH71678.1"/>
    </source>
</evidence>
<accession>A0A2S3ZR16</accession>
<comment type="caution">
    <text evidence="1">The sequence shown here is derived from an EMBL/GenBank/DDBJ whole genome shotgun (WGS) entry which is preliminary data.</text>
</comment>
<name>A0A2S3ZR16_ARTGL</name>
<keyword evidence="2" id="KW-1185">Reference proteome</keyword>
<reference evidence="1 2" key="1">
    <citation type="submission" date="2018-01" db="EMBL/GenBank/DDBJ databases">
        <title>Arthrobacter sp. nov., from glaciers in China.</title>
        <authorList>
            <person name="Liu Q."/>
            <person name="Xin Y.-H."/>
        </authorList>
    </citation>
    <scope>NUCLEOTIDE SEQUENCE [LARGE SCALE GENOMIC DNA]</scope>
    <source>
        <strain evidence="1 2">HLT2-12-2</strain>
    </source>
</reference>
<sequence>MPGDRGVVVYFEGVPCLETRNRDHHHLKEIEQWAKQRKLHGTEAAGRFPIMPGEPVLSRVRVRITDDVGTEYRWAGGKVAGTGTEWDGCWGYAPEPPMRAQLLNFEFTLDGEPTGKSCQIQLK</sequence>
<dbReference type="Proteomes" id="UP000237061">
    <property type="component" value="Unassembled WGS sequence"/>
</dbReference>
<dbReference type="EMBL" id="PPXC01000025">
    <property type="protein sequence ID" value="POH71678.1"/>
    <property type="molecule type" value="Genomic_DNA"/>
</dbReference>
<dbReference type="AlphaFoldDB" id="A0A2S3ZR16"/>
<protein>
    <submittedName>
        <fullName evidence="1">Uncharacterized protein</fullName>
    </submittedName>
</protein>
<gene>
    <name evidence="1" type="ORF">CVS27_19610</name>
</gene>
<organism evidence="1 2">
    <name type="scientific">Arthrobacter glacialis</name>
    <dbReference type="NCBI Taxonomy" id="1664"/>
    <lineage>
        <taxon>Bacteria</taxon>
        <taxon>Bacillati</taxon>
        <taxon>Actinomycetota</taxon>
        <taxon>Actinomycetes</taxon>
        <taxon>Micrococcales</taxon>
        <taxon>Micrococcaceae</taxon>
        <taxon>Arthrobacter</taxon>
    </lineage>
</organism>